<proteinExistence type="predicted"/>
<feature type="compositionally biased region" description="Basic and acidic residues" evidence="5">
    <location>
        <begin position="245"/>
        <end position="260"/>
    </location>
</feature>
<protein>
    <submittedName>
        <fullName evidence="7">OmpA family protein</fullName>
    </submittedName>
</protein>
<evidence type="ECO:0000256" key="4">
    <source>
        <dbReference type="PROSITE-ProRule" id="PRU00473"/>
    </source>
</evidence>
<dbReference type="EMBL" id="JADKFW010000007">
    <property type="protein sequence ID" value="MBK9717994.1"/>
    <property type="molecule type" value="Genomic_DNA"/>
</dbReference>
<keyword evidence="3" id="KW-0998">Cell outer membrane</keyword>
<comment type="subcellular location">
    <subcellularLocation>
        <location evidence="1">Cell outer membrane</location>
    </subcellularLocation>
</comment>
<feature type="compositionally biased region" description="Polar residues" evidence="5">
    <location>
        <begin position="227"/>
        <end position="242"/>
    </location>
</feature>
<reference evidence="7 8" key="1">
    <citation type="submission" date="2020-10" db="EMBL/GenBank/DDBJ databases">
        <title>Connecting structure to function with the recovery of over 1000 high-quality activated sludge metagenome-assembled genomes encoding full-length rRNA genes using long-read sequencing.</title>
        <authorList>
            <person name="Singleton C.M."/>
            <person name="Petriglieri F."/>
            <person name="Kristensen J.M."/>
            <person name="Kirkegaard R.H."/>
            <person name="Michaelsen T.Y."/>
            <person name="Andersen M.H."/>
            <person name="Karst S.M."/>
            <person name="Dueholm M.S."/>
            <person name="Nielsen P.H."/>
            <person name="Albertsen M."/>
        </authorList>
    </citation>
    <scope>NUCLEOTIDE SEQUENCE [LARGE SCALE GENOMIC DNA]</scope>
    <source>
        <strain evidence="7">Ribe_18-Q3-R11-54_BAT3C.373</strain>
    </source>
</reference>
<name>A0A9D7SB48_9BACT</name>
<accession>A0A9D7SB48</accession>
<dbReference type="InterPro" id="IPR006664">
    <property type="entry name" value="OMP_bac"/>
</dbReference>
<organism evidence="7 8">
    <name type="scientific">Candidatus Defluviibacterium haderslevense</name>
    <dbReference type="NCBI Taxonomy" id="2981993"/>
    <lineage>
        <taxon>Bacteria</taxon>
        <taxon>Pseudomonadati</taxon>
        <taxon>Bacteroidota</taxon>
        <taxon>Saprospiria</taxon>
        <taxon>Saprospirales</taxon>
        <taxon>Saprospiraceae</taxon>
        <taxon>Candidatus Defluviibacterium</taxon>
    </lineage>
</organism>
<dbReference type="PANTHER" id="PTHR30329:SF21">
    <property type="entry name" value="LIPOPROTEIN YIAD-RELATED"/>
    <property type="match status" value="1"/>
</dbReference>
<evidence type="ECO:0000256" key="1">
    <source>
        <dbReference type="ARBA" id="ARBA00004442"/>
    </source>
</evidence>
<dbReference type="PROSITE" id="PS51123">
    <property type="entry name" value="OMPA_2"/>
    <property type="match status" value="1"/>
</dbReference>
<gene>
    <name evidence="7" type="ORF">IPO85_10875</name>
</gene>
<feature type="domain" description="OmpA-like" evidence="6">
    <location>
        <begin position="144"/>
        <end position="260"/>
    </location>
</feature>
<dbReference type="Pfam" id="PF00691">
    <property type="entry name" value="OmpA"/>
    <property type="match status" value="1"/>
</dbReference>
<evidence type="ECO:0000259" key="6">
    <source>
        <dbReference type="PROSITE" id="PS51123"/>
    </source>
</evidence>
<comment type="caution">
    <text evidence="7">The sequence shown here is derived from an EMBL/GenBank/DDBJ whole genome shotgun (WGS) entry which is preliminary data.</text>
</comment>
<evidence type="ECO:0000313" key="7">
    <source>
        <dbReference type="EMBL" id="MBK9717994.1"/>
    </source>
</evidence>
<dbReference type="AlphaFoldDB" id="A0A9D7SB48"/>
<evidence type="ECO:0000256" key="2">
    <source>
        <dbReference type="ARBA" id="ARBA00023136"/>
    </source>
</evidence>
<sequence length="260" mass="29521">MKWLVLLLWALLLMIYFGIWSCNKTECCKPVLVENPISDTEPILFGWQSDSCVLGNSYPVYLDSLMRLTRDGKQIIITGQYKASEQNNTKFENLGIARAEAIKLLFSEKIPAERITTRAELVGEDIKDHTQLSVCHRILFEPLKLVEEFENRAIIYHGYNTTEWDKNEQIISYLDKVASKLVKEGGHVLLMGHTDNVGNDEFNMKLGQSRSDAIKEYLIDKGVKGSQIKTGSKGKSSPIASNETEEGRAKNRRTELEFSK</sequence>
<dbReference type="InterPro" id="IPR006665">
    <property type="entry name" value="OmpA-like"/>
</dbReference>
<dbReference type="Proteomes" id="UP000808349">
    <property type="component" value="Unassembled WGS sequence"/>
</dbReference>
<dbReference type="SUPFAM" id="SSF103088">
    <property type="entry name" value="OmpA-like"/>
    <property type="match status" value="1"/>
</dbReference>
<dbReference type="Gene3D" id="3.30.1330.60">
    <property type="entry name" value="OmpA-like domain"/>
    <property type="match status" value="1"/>
</dbReference>
<dbReference type="PRINTS" id="PR01021">
    <property type="entry name" value="OMPADOMAIN"/>
</dbReference>
<evidence type="ECO:0000256" key="5">
    <source>
        <dbReference type="SAM" id="MobiDB-lite"/>
    </source>
</evidence>
<dbReference type="PANTHER" id="PTHR30329">
    <property type="entry name" value="STATOR ELEMENT OF FLAGELLAR MOTOR COMPLEX"/>
    <property type="match status" value="1"/>
</dbReference>
<dbReference type="InterPro" id="IPR050330">
    <property type="entry name" value="Bact_OuterMem_StrucFunc"/>
</dbReference>
<dbReference type="GO" id="GO:0009279">
    <property type="term" value="C:cell outer membrane"/>
    <property type="evidence" value="ECO:0007669"/>
    <property type="project" value="UniProtKB-SubCell"/>
</dbReference>
<dbReference type="InterPro" id="IPR036737">
    <property type="entry name" value="OmpA-like_sf"/>
</dbReference>
<evidence type="ECO:0000256" key="3">
    <source>
        <dbReference type="ARBA" id="ARBA00023237"/>
    </source>
</evidence>
<evidence type="ECO:0000313" key="8">
    <source>
        <dbReference type="Proteomes" id="UP000808349"/>
    </source>
</evidence>
<dbReference type="CDD" id="cd07185">
    <property type="entry name" value="OmpA_C-like"/>
    <property type="match status" value="1"/>
</dbReference>
<feature type="region of interest" description="Disordered" evidence="5">
    <location>
        <begin position="225"/>
        <end position="260"/>
    </location>
</feature>
<keyword evidence="2 4" id="KW-0472">Membrane</keyword>